<reference evidence="2" key="3">
    <citation type="submission" date="2023-05" db="EMBL/GenBank/DDBJ databases">
        <authorList>
            <person name="Smith C.H."/>
        </authorList>
    </citation>
    <scope>NUCLEOTIDE SEQUENCE</scope>
    <source>
        <strain evidence="2">CHS0354</strain>
        <tissue evidence="2">Mantle</tissue>
    </source>
</reference>
<evidence type="ECO:0000313" key="2">
    <source>
        <dbReference type="EMBL" id="KAK3590648.1"/>
    </source>
</evidence>
<accession>A0AAE0SFR6</accession>
<feature type="compositionally biased region" description="Basic and acidic residues" evidence="1">
    <location>
        <begin position="1"/>
        <end position="11"/>
    </location>
</feature>
<name>A0AAE0SFR6_9BIVA</name>
<proteinExistence type="predicted"/>
<keyword evidence="3" id="KW-1185">Reference proteome</keyword>
<dbReference type="Proteomes" id="UP001195483">
    <property type="component" value="Unassembled WGS sequence"/>
</dbReference>
<evidence type="ECO:0000313" key="3">
    <source>
        <dbReference type="Proteomes" id="UP001195483"/>
    </source>
</evidence>
<protein>
    <submittedName>
        <fullName evidence="2">Uncharacterized protein</fullName>
    </submittedName>
</protein>
<feature type="compositionally biased region" description="Basic residues" evidence="1">
    <location>
        <begin position="16"/>
        <end position="26"/>
    </location>
</feature>
<sequence length="102" mass="12219">MTPDSTYDKGRQTTTKTKKNKQSVKYRHHGRGRVGGYVYMYDNVLKMQDNVDTEHRMCTHGDVWVAEKMKWIESMAWRPVKIYPCALRLDSKRNWRFVIYSL</sequence>
<reference evidence="2" key="1">
    <citation type="journal article" date="2021" name="Genome Biol. Evol.">
        <title>A High-Quality Reference Genome for a Parasitic Bivalve with Doubly Uniparental Inheritance (Bivalvia: Unionida).</title>
        <authorList>
            <person name="Smith C.H."/>
        </authorList>
    </citation>
    <scope>NUCLEOTIDE SEQUENCE</scope>
    <source>
        <strain evidence="2">CHS0354</strain>
    </source>
</reference>
<dbReference type="EMBL" id="JAEAOA010000833">
    <property type="protein sequence ID" value="KAK3590648.1"/>
    <property type="molecule type" value="Genomic_DNA"/>
</dbReference>
<evidence type="ECO:0000256" key="1">
    <source>
        <dbReference type="SAM" id="MobiDB-lite"/>
    </source>
</evidence>
<reference evidence="2" key="2">
    <citation type="journal article" date="2021" name="Genome Biol. Evol.">
        <title>Developing a high-quality reference genome for a parasitic bivalve with doubly uniparental inheritance (Bivalvia: Unionida).</title>
        <authorList>
            <person name="Smith C.H."/>
        </authorList>
    </citation>
    <scope>NUCLEOTIDE SEQUENCE</scope>
    <source>
        <strain evidence="2">CHS0354</strain>
        <tissue evidence="2">Mantle</tissue>
    </source>
</reference>
<feature type="region of interest" description="Disordered" evidence="1">
    <location>
        <begin position="1"/>
        <end position="26"/>
    </location>
</feature>
<comment type="caution">
    <text evidence="2">The sequence shown here is derived from an EMBL/GenBank/DDBJ whole genome shotgun (WGS) entry which is preliminary data.</text>
</comment>
<dbReference type="AlphaFoldDB" id="A0AAE0SFR6"/>
<organism evidence="2 3">
    <name type="scientific">Potamilus streckersoni</name>
    <dbReference type="NCBI Taxonomy" id="2493646"/>
    <lineage>
        <taxon>Eukaryota</taxon>
        <taxon>Metazoa</taxon>
        <taxon>Spiralia</taxon>
        <taxon>Lophotrochozoa</taxon>
        <taxon>Mollusca</taxon>
        <taxon>Bivalvia</taxon>
        <taxon>Autobranchia</taxon>
        <taxon>Heteroconchia</taxon>
        <taxon>Palaeoheterodonta</taxon>
        <taxon>Unionida</taxon>
        <taxon>Unionoidea</taxon>
        <taxon>Unionidae</taxon>
        <taxon>Ambleminae</taxon>
        <taxon>Lampsilini</taxon>
        <taxon>Potamilus</taxon>
    </lineage>
</organism>
<gene>
    <name evidence="2" type="ORF">CHS0354_013682</name>
</gene>